<evidence type="ECO:0000313" key="2">
    <source>
        <dbReference type="Proteomes" id="UP001162992"/>
    </source>
</evidence>
<organism evidence="1 2">
    <name type="scientific">Diphasiastrum complanatum</name>
    <name type="common">Issler's clubmoss</name>
    <name type="synonym">Lycopodium complanatum</name>
    <dbReference type="NCBI Taxonomy" id="34168"/>
    <lineage>
        <taxon>Eukaryota</taxon>
        <taxon>Viridiplantae</taxon>
        <taxon>Streptophyta</taxon>
        <taxon>Embryophyta</taxon>
        <taxon>Tracheophyta</taxon>
        <taxon>Lycopodiopsida</taxon>
        <taxon>Lycopodiales</taxon>
        <taxon>Lycopodiaceae</taxon>
        <taxon>Lycopodioideae</taxon>
        <taxon>Diphasiastrum</taxon>
    </lineage>
</organism>
<reference evidence="2" key="1">
    <citation type="journal article" date="2024" name="Proc. Natl. Acad. Sci. U.S.A.">
        <title>Extraordinary preservation of gene collinearity over three hundred million years revealed in homosporous lycophytes.</title>
        <authorList>
            <person name="Li C."/>
            <person name="Wickell D."/>
            <person name="Kuo L.Y."/>
            <person name="Chen X."/>
            <person name="Nie B."/>
            <person name="Liao X."/>
            <person name="Peng D."/>
            <person name="Ji J."/>
            <person name="Jenkins J."/>
            <person name="Williams M."/>
            <person name="Shu S."/>
            <person name="Plott C."/>
            <person name="Barry K."/>
            <person name="Rajasekar S."/>
            <person name="Grimwood J."/>
            <person name="Han X."/>
            <person name="Sun S."/>
            <person name="Hou Z."/>
            <person name="He W."/>
            <person name="Dai G."/>
            <person name="Sun C."/>
            <person name="Schmutz J."/>
            <person name="Leebens-Mack J.H."/>
            <person name="Li F.W."/>
            <person name="Wang L."/>
        </authorList>
    </citation>
    <scope>NUCLEOTIDE SEQUENCE [LARGE SCALE GENOMIC DNA]</scope>
    <source>
        <strain evidence="2">cv. PW_Plant_1</strain>
    </source>
</reference>
<evidence type="ECO:0000313" key="1">
    <source>
        <dbReference type="EMBL" id="KAJ7541322.1"/>
    </source>
</evidence>
<accession>A0ACC2CI27</accession>
<name>A0ACC2CI27_DIPCM</name>
<comment type="caution">
    <text evidence="1">The sequence shown here is derived from an EMBL/GenBank/DDBJ whole genome shotgun (WGS) entry which is preliminary data.</text>
</comment>
<proteinExistence type="predicted"/>
<sequence>MEDAGWDTSNLKGSYRRHLQDRPNGNSCSRSTLNDGIACPDMQSPLPYMLAGLAAMILLVIISLMILACSYLKTRYNLRQAVTTPDNSTQSDQQAGDVTTKPLDIMHPTKGSDKMSTDVMVIMAGEEKPTHLAQPASLVEGLDISICIATENVAQAENCPQESERKYSAVQMQTFN</sequence>
<protein>
    <submittedName>
        <fullName evidence="1">Uncharacterized protein</fullName>
    </submittedName>
</protein>
<dbReference type="Proteomes" id="UP001162992">
    <property type="component" value="Chromosome 10"/>
</dbReference>
<gene>
    <name evidence="1" type="ORF">O6H91_10G054500</name>
</gene>
<keyword evidence="2" id="KW-1185">Reference proteome</keyword>
<dbReference type="EMBL" id="CM055101">
    <property type="protein sequence ID" value="KAJ7541322.1"/>
    <property type="molecule type" value="Genomic_DNA"/>
</dbReference>